<accession>J3NZ50</accession>
<dbReference type="VEuPathDB" id="FungiDB:GGTG_06550"/>
<dbReference type="AlphaFoldDB" id="J3NZ50"/>
<evidence type="ECO:0000313" key="2">
    <source>
        <dbReference type="EnsemblFungi" id="EJT76633"/>
    </source>
</evidence>
<dbReference type="HOGENOM" id="CLU_2996610_0_0_1"/>
<dbReference type="EnsemblFungi" id="EJT76633">
    <property type="protein sequence ID" value="EJT76633"/>
    <property type="gene ID" value="GGTG_06550"/>
</dbReference>
<dbReference type="GeneID" id="20347008"/>
<reference evidence="2" key="4">
    <citation type="journal article" date="2015" name="G3 (Bethesda)">
        <title>Genome sequences of three phytopathogenic species of the Magnaporthaceae family of fungi.</title>
        <authorList>
            <person name="Okagaki L.H."/>
            <person name="Nunes C.C."/>
            <person name="Sailsbery J."/>
            <person name="Clay B."/>
            <person name="Brown D."/>
            <person name="John T."/>
            <person name="Oh Y."/>
            <person name="Young N."/>
            <person name="Fitzgerald M."/>
            <person name="Haas B.J."/>
            <person name="Zeng Q."/>
            <person name="Young S."/>
            <person name="Adiconis X."/>
            <person name="Fan L."/>
            <person name="Levin J.Z."/>
            <person name="Mitchell T.K."/>
            <person name="Okubara P.A."/>
            <person name="Farman M.L."/>
            <person name="Kohn L.M."/>
            <person name="Birren B."/>
            <person name="Ma L.-J."/>
            <person name="Dean R.A."/>
        </authorList>
    </citation>
    <scope>NUCLEOTIDE SEQUENCE</scope>
    <source>
        <strain evidence="2">R3-111a-1</strain>
    </source>
</reference>
<evidence type="ECO:0000313" key="3">
    <source>
        <dbReference type="Proteomes" id="UP000006039"/>
    </source>
</evidence>
<proteinExistence type="predicted"/>
<name>J3NZ50_GAET3</name>
<keyword evidence="3" id="KW-1185">Reference proteome</keyword>
<dbReference type="RefSeq" id="XP_009222633.1">
    <property type="nucleotide sequence ID" value="XM_009224369.1"/>
</dbReference>
<sequence length="57" mass="6663">MGTFSNPEKYIPVPQNSPRARVLNKAKQPQAPRHQMKRSEHRTAWSPYRAGAGWLFW</sequence>
<reference evidence="1" key="3">
    <citation type="submission" date="2010-09" db="EMBL/GenBank/DDBJ databases">
        <title>Annotation of Gaeumannomyces graminis var. tritici R3-111a-1.</title>
        <authorList>
            <consortium name="The Broad Institute Genome Sequencing Platform"/>
            <person name="Ma L.-J."/>
            <person name="Dead R."/>
            <person name="Young S.K."/>
            <person name="Zeng Q."/>
            <person name="Gargeya S."/>
            <person name="Fitzgerald M."/>
            <person name="Haas B."/>
            <person name="Abouelleil A."/>
            <person name="Alvarado L."/>
            <person name="Arachchi H.M."/>
            <person name="Berlin A."/>
            <person name="Brown A."/>
            <person name="Chapman S.B."/>
            <person name="Chen Z."/>
            <person name="Dunbar C."/>
            <person name="Freedman E."/>
            <person name="Gearin G."/>
            <person name="Gellesch M."/>
            <person name="Goldberg J."/>
            <person name="Griggs A."/>
            <person name="Gujja S."/>
            <person name="Heiman D."/>
            <person name="Howarth C."/>
            <person name="Larson L."/>
            <person name="Lui A."/>
            <person name="MacDonald P.J.P."/>
            <person name="Mehta T."/>
            <person name="Montmayeur A."/>
            <person name="Murphy C."/>
            <person name="Neiman D."/>
            <person name="Pearson M."/>
            <person name="Priest M."/>
            <person name="Roberts A."/>
            <person name="Saif S."/>
            <person name="Shea T."/>
            <person name="Shenoy N."/>
            <person name="Sisk P."/>
            <person name="Stolte C."/>
            <person name="Sykes S."/>
            <person name="Yandava C."/>
            <person name="Wortman J."/>
            <person name="Nusbaum C."/>
            <person name="Birren B."/>
        </authorList>
    </citation>
    <scope>NUCLEOTIDE SEQUENCE</scope>
    <source>
        <strain evidence="1">R3-111a-1</strain>
    </source>
</reference>
<organism evidence="1">
    <name type="scientific">Gaeumannomyces tritici (strain R3-111a-1)</name>
    <name type="common">Wheat and barley take-all root rot fungus</name>
    <name type="synonym">Gaeumannomyces graminis var. tritici</name>
    <dbReference type="NCBI Taxonomy" id="644352"/>
    <lineage>
        <taxon>Eukaryota</taxon>
        <taxon>Fungi</taxon>
        <taxon>Dikarya</taxon>
        <taxon>Ascomycota</taxon>
        <taxon>Pezizomycotina</taxon>
        <taxon>Sordariomycetes</taxon>
        <taxon>Sordariomycetidae</taxon>
        <taxon>Magnaporthales</taxon>
        <taxon>Magnaporthaceae</taxon>
        <taxon>Gaeumannomyces</taxon>
    </lineage>
</organism>
<reference evidence="1" key="2">
    <citation type="submission" date="2010-07" db="EMBL/GenBank/DDBJ databases">
        <authorList>
            <consortium name="The Broad Institute Genome Sequencing Platform"/>
            <consortium name="Broad Institute Genome Sequencing Center for Infectious Disease"/>
            <person name="Ma L.-J."/>
            <person name="Dead R."/>
            <person name="Young S."/>
            <person name="Zeng Q."/>
            <person name="Koehrsen M."/>
            <person name="Alvarado L."/>
            <person name="Berlin A."/>
            <person name="Chapman S.B."/>
            <person name="Chen Z."/>
            <person name="Freedman E."/>
            <person name="Gellesch M."/>
            <person name="Goldberg J."/>
            <person name="Griggs A."/>
            <person name="Gujja S."/>
            <person name="Heilman E.R."/>
            <person name="Heiman D."/>
            <person name="Hepburn T."/>
            <person name="Howarth C."/>
            <person name="Jen D."/>
            <person name="Larson L."/>
            <person name="Mehta T."/>
            <person name="Neiman D."/>
            <person name="Pearson M."/>
            <person name="Roberts A."/>
            <person name="Saif S."/>
            <person name="Shea T."/>
            <person name="Shenoy N."/>
            <person name="Sisk P."/>
            <person name="Stolte C."/>
            <person name="Sykes S."/>
            <person name="Walk T."/>
            <person name="White J."/>
            <person name="Yandava C."/>
            <person name="Haas B."/>
            <person name="Nusbaum C."/>
            <person name="Birren B."/>
        </authorList>
    </citation>
    <scope>NUCLEOTIDE SEQUENCE</scope>
    <source>
        <strain evidence="1">R3-111a-1</strain>
    </source>
</reference>
<protein>
    <submittedName>
        <fullName evidence="1 2">Uncharacterized protein</fullName>
    </submittedName>
</protein>
<dbReference type="Proteomes" id="UP000006039">
    <property type="component" value="Unassembled WGS sequence"/>
</dbReference>
<reference evidence="2" key="5">
    <citation type="submission" date="2018-04" db="UniProtKB">
        <authorList>
            <consortium name="EnsemblFungi"/>
        </authorList>
    </citation>
    <scope>IDENTIFICATION</scope>
    <source>
        <strain evidence="2">R3-111a-1</strain>
    </source>
</reference>
<gene>
    <name evidence="2" type="primary">20347008</name>
    <name evidence="1" type="ORF">GGTG_06550</name>
</gene>
<dbReference type="EMBL" id="GL385397">
    <property type="protein sequence ID" value="EJT76633.1"/>
    <property type="molecule type" value="Genomic_DNA"/>
</dbReference>
<reference evidence="3" key="1">
    <citation type="submission" date="2010-07" db="EMBL/GenBank/DDBJ databases">
        <title>The genome sequence of Gaeumannomyces graminis var. tritici strain R3-111a-1.</title>
        <authorList>
            <consortium name="The Broad Institute Genome Sequencing Platform"/>
            <person name="Ma L.-J."/>
            <person name="Dead R."/>
            <person name="Young S."/>
            <person name="Zeng Q."/>
            <person name="Koehrsen M."/>
            <person name="Alvarado L."/>
            <person name="Berlin A."/>
            <person name="Chapman S.B."/>
            <person name="Chen Z."/>
            <person name="Freedman E."/>
            <person name="Gellesch M."/>
            <person name="Goldberg J."/>
            <person name="Griggs A."/>
            <person name="Gujja S."/>
            <person name="Heilman E.R."/>
            <person name="Heiman D."/>
            <person name="Hepburn T."/>
            <person name="Howarth C."/>
            <person name="Jen D."/>
            <person name="Larson L."/>
            <person name="Mehta T."/>
            <person name="Neiman D."/>
            <person name="Pearson M."/>
            <person name="Roberts A."/>
            <person name="Saif S."/>
            <person name="Shea T."/>
            <person name="Shenoy N."/>
            <person name="Sisk P."/>
            <person name="Stolte C."/>
            <person name="Sykes S."/>
            <person name="Walk T."/>
            <person name="White J."/>
            <person name="Yandava C."/>
            <person name="Haas B."/>
            <person name="Nusbaum C."/>
            <person name="Birren B."/>
        </authorList>
    </citation>
    <scope>NUCLEOTIDE SEQUENCE [LARGE SCALE GENOMIC DNA]</scope>
    <source>
        <strain evidence="3">R3-111a-1</strain>
    </source>
</reference>
<evidence type="ECO:0000313" key="1">
    <source>
        <dbReference type="EMBL" id="EJT76633.1"/>
    </source>
</evidence>